<proteinExistence type="predicted"/>
<feature type="domain" description="DUF4274" evidence="1">
    <location>
        <begin position="69"/>
        <end position="145"/>
    </location>
</feature>
<reference evidence="2 3" key="2">
    <citation type="submission" date="2020-03" db="EMBL/GenBank/DDBJ databases">
        <title>Campylobacter portucalensis sp. nov., a new species of Campylobacter isolated from the reproductive tract of bulls.</title>
        <authorList>
            <person name="Silva M.F."/>
            <person name="Pereira G."/>
            <person name="Carneiro C."/>
            <person name="Hemphill A."/>
            <person name="Mateus L."/>
            <person name="Lopes-Da-Costa L."/>
            <person name="Silva E."/>
        </authorList>
    </citation>
    <scope>NUCLEOTIDE SEQUENCE [LARGE SCALE GENOMIC DNA]</scope>
    <source>
        <strain evidence="2 3">FMV-PI01</strain>
    </source>
</reference>
<dbReference type="Pfam" id="PF14096">
    <property type="entry name" value="DUF4274"/>
    <property type="match status" value="1"/>
</dbReference>
<evidence type="ECO:0000313" key="2">
    <source>
        <dbReference type="EMBL" id="MSN96181.1"/>
    </source>
</evidence>
<accession>A0A6L5WK98</accession>
<dbReference type="AlphaFoldDB" id="A0A6L5WK98"/>
<organism evidence="2 3">
    <name type="scientific">Campylobacter portucalensis</name>
    <dbReference type="NCBI Taxonomy" id="2608384"/>
    <lineage>
        <taxon>Bacteria</taxon>
        <taxon>Pseudomonadati</taxon>
        <taxon>Campylobacterota</taxon>
        <taxon>Epsilonproteobacteria</taxon>
        <taxon>Campylobacterales</taxon>
        <taxon>Campylobacteraceae</taxon>
        <taxon>Campylobacter</taxon>
    </lineage>
</organism>
<sequence>MKKIFLENILLKAEIAGDKYYFNMEKEDFDKAMKGDEDEDFYKEYIRQREMGFEAYQNEVKEEIKQISSSEELHLLTAEYNFDAGNFLSNQIINHPLCDIETAKLIYWLSSATYIYEKYGSLENCPKEDYICYDAAKLLMTIEEKVKNKVFKTGLFVEKNAVMIAEIEEIDFSISPYSNIPESLREK</sequence>
<name>A0A6L5WK98_9BACT</name>
<evidence type="ECO:0000313" key="3">
    <source>
        <dbReference type="Proteomes" id="UP000476338"/>
    </source>
</evidence>
<keyword evidence="3" id="KW-1185">Reference proteome</keyword>
<protein>
    <submittedName>
        <fullName evidence="2">DUF4274 domain-containing protein</fullName>
    </submittedName>
</protein>
<evidence type="ECO:0000259" key="1">
    <source>
        <dbReference type="Pfam" id="PF14096"/>
    </source>
</evidence>
<comment type="caution">
    <text evidence="2">The sequence shown here is derived from an EMBL/GenBank/DDBJ whole genome shotgun (WGS) entry which is preliminary data.</text>
</comment>
<dbReference type="InterPro" id="IPR025369">
    <property type="entry name" value="DUF4274"/>
</dbReference>
<reference evidence="2 3" key="1">
    <citation type="submission" date="2019-09" db="EMBL/GenBank/DDBJ databases">
        <authorList>
            <person name="Silva M."/>
            <person name="Pereira G."/>
            <person name="Lopes-Da-Costa L."/>
            <person name="Silva E."/>
        </authorList>
    </citation>
    <scope>NUCLEOTIDE SEQUENCE [LARGE SCALE GENOMIC DNA]</scope>
    <source>
        <strain evidence="2 3">FMV-PI01</strain>
    </source>
</reference>
<gene>
    <name evidence="2" type="ORF">F1B92_03050</name>
</gene>
<dbReference type="Proteomes" id="UP000476338">
    <property type="component" value="Unassembled WGS sequence"/>
</dbReference>
<dbReference type="RefSeq" id="WP_154570447.1">
    <property type="nucleotide sequence ID" value="NZ_VWSJ01000007.1"/>
</dbReference>
<dbReference type="EMBL" id="VWSJ01000007">
    <property type="protein sequence ID" value="MSN96181.1"/>
    <property type="molecule type" value="Genomic_DNA"/>
</dbReference>